<feature type="transmembrane region" description="Helical" evidence="6">
    <location>
        <begin position="102"/>
        <end position="119"/>
    </location>
</feature>
<name>A0ABX7BMD0_9CAUL</name>
<evidence type="ECO:0000256" key="1">
    <source>
        <dbReference type="ARBA" id="ARBA00004141"/>
    </source>
</evidence>
<comment type="subcellular location">
    <subcellularLocation>
        <location evidence="1 6">Membrane</location>
        <topology evidence="1 6">Multi-pass membrane protein</topology>
    </subcellularLocation>
</comment>
<keyword evidence="5 6" id="KW-0472">Membrane</keyword>
<dbReference type="PANTHER" id="PTHR12608:SF1">
    <property type="entry name" value="TRANSMEMBRANE PROTEIN 165"/>
    <property type="match status" value="1"/>
</dbReference>
<accession>A0ABX7BMD0</accession>
<reference evidence="7 8" key="1">
    <citation type="submission" date="2021-01" db="EMBL/GenBank/DDBJ databases">
        <title>Brevundimonas vitis sp. nov., an bacterium isolated from grape (Vitis vinifera).</title>
        <authorList>
            <person name="Jiang L."/>
            <person name="Lee J."/>
        </authorList>
    </citation>
    <scope>NUCLEOTIDE SEQUENCE [LARGE SCALE GENOMIC DNA]</scope>
    <source>
        <strain evidence="7 8">GRTSA-9</strain>
    </source>
</reference>
<evidence type="ECO:0000313" key="7">
    <source>
        <dbReference type="EMBL" id="QQQ18033.1"/>
    </source>
</evidence>
<dbReference type="EMBL" id="CP067977">
    <property type="protein sequence ID" value="QQQ18033.1"/>
    <property type="molecule type" value="Genomic_DNA"/>
</dbReference>
<feature type="transmembrane region" description="Helical" evidence="6">
    <location>
        <begin position="172"/>
        <end position="190"/>
    </location>
</feature>
<dbReference type="InterPro" id="IPR001727">
    <property type="entry name" value="GDT1-like"/>
</dbReference>
<keyword evidence="3 6" id="KW-0812">Transmembrane</keyword>
<comment type="similarity">
    <text evidence="2 6">Belongs to the GDT1 family.</text>
</comment>
<evidence type="ECO:0000256" key="3">
    <source>
        <dbReference type="ARBA" id="ARBA00022692"/>
    </source>
</evidence>
<proteinExistence type="inferred from homology"/>
<keyword evidence="4 6" id="KW-1133">Transmembrane helix</keyword>
<dbReference type="Proteomes" id="UP000595448">
    <property type="component" value="Chromosome"/>
</dbReference>
<protein>
    <recommendedName>
        <fullName evidence="6">GDT1 family protein</fullName>
    </recommendedName>
</protein>
<evidence type="ECO:0000256" key="5">
    <source>
        <dbReference type="ARBA" id="ARBA00023136"/>
    </source>
</evidence>
<feature type="transmembrane region" description="Helical" evidence="6">
    <location>
        <begin position="42"/>
        <end position="66"/>
    </location>
</feature>
<keyword evidence="8" id="KW-1185">Reference proteome</keyword>
<dbReference type="RefSeq" id="WP_201102408.1">
    <property type="nucleotide sequence ID" value="NZ_CP067977.1"/>
</dbReference>
<evidence type="ECO:0000256" key="4">
    <source>
        <dbReference type="ARBA" id="ARBA00022989"/>
    </source>
</evidence>
<gene>
    <name evidence="7" type="ORF">JIP62_12025</name>
</gene>
<evidence type="ECO:0000256" key="6">
    <source>
        <dbReference type="RuleBase" id="RU365102"/>
    </source>
</evidence>
<dbReference type="PANTHER" id="PTHR12608">
    <property type="entry name" value="TRANSMEMBRANE PROTEIN HTP-1 RELATED"/>
    <property type="match status" value="1"/>
</dbReference>
<sequence>MPHFPWDAFFISTGLVSIAEIGDKTMLLAIVLAAAWRRPTPIILGILAATLANHAVAALAGSVLARFMDGDWVRWVVGIAFIGFGVWALIPDRFDETPDTTEKSFAGVFWTTTAAFFLIEMGDKTQVATAMLAARFQDIVVVVAGSTLGMMLVNGPAVLLGEAAAARLPLKWIRIAAAAGFAATGLWVLLAG</sequence>
<feature type="transmembrane region" description="Helical" evidence="6">
    <location>
        <begin position="72"/>
        <end position="90"/>
    </location>
</feature>
<dbReference type="Pfam" id="PF01169">
    <property type="entry name" value="GDT1"/>
    <property type="match status" value="2"/>
</dbReference>
<organism evidence="7 8">
    <name type="scientific">Brevundimonas vitisensis</name>
    <dbReference type="NCBI Taxonomy" id="2800818"/>
    <lineage>
        <taxon>Bacteria</taxon>
        <taxon>Pseudomonadati</taxon>
        <taxon>Pseudomonadota</taxon>
        <taxon>Alphaproteobacteria</taxon>
        <taxon>Caulobacterales</taxon>
        <taxon>Caulobacteraceae</taxon>
        <taxon>Brevundimonas</taxon>
    </lineage>
</organism>
<evidence type="ECO:0000256" key="2">
    <source>
        <dbReference type="ARBA" id="ARBA00009190"/>
    </source>
</evidence>
<evidence type="ECO:0000313" key="8">
    <source>
        <dbReference type="Proteomes" id="UP000595448"/>
    </source>
</evidence>
<feature type="transmembrane region" description="Helical" evidence="6">
    <location>
        <begin position="139"/>
        <end position="160"/>
    </location>
</feature>